<dbReference type="Proteomes" id="UP001204833">
    <property type="component" value="Unassembled WGS sequence"/>
</dbReference>
<comment type="similarity">
    <text evidence="1">Belongs to the HyuE racemase family.</text>
</comment>
<sequence length="231" mass="25100">MKILLVNPNSSANVSHNMRAVLSPPDGVELETYTAPESAPREITGVETSKTSESIVLDDIKKRNIADNYDGFVVCCYSDHPLIRSLAALSGKPVIGIMQATLLYALSNANLQKSFILTSTSGWEPILDKGIVDFMGVDKFPAKKFQRTIGLDIAVTNLANEEEYGKIRIKVADILNEKYKDDEINCVLLGCAGMAGLSAKLAADFPGVLFVDSVEIALEFIVGLVRFSKLK</sequence>
<dbReference type="EMBL" id="JAIHNG010000118">
    <property type="protein sequence ID" value="KAI5958354.1"/>
    <property type="molecule type" value="Genomic_DNA"/>
</dbReference>
<reference evidence="2 3" key="1">
    <citation type="journal article" date="2022" name="DNA Res.">
        <title>Genome analysis of five recently described species of the CUG-Ser clade uncovers Candida theae as a new hybrid lineage with pathogenic potential in the Candida parapsilosis species complex.</title>
        <authorList>
            <person name="Mixao V."/>
            <person name="Del Olmo V."/>
            <person name="Hegedusova E."/>
            <person name="Saus E."/>
            <person name="Pryszcz L."/>
            <person name="Cillingova A."/>
            <person name="Nosek J."/>
            <person name="Gabaldon T."/>
        </authorList>
    </citation>
    <scope>NUCLEOTIDE SEQUENCE [LARGE SCALE GENOMIC DNA]</scope>
    <source>
        <strain evidence="2 3">CBS 12239</strain>
    </source>
</reference>
<protein>
    <submittedName>
        <fullName evidence="2">DCG1</fullName>
    </submittedName>
</protein>
<dbReference type="InterPro" id="IPR052186">
    <property type="entry name" value="Hydantoin_racemase-like"/>
</dbReference>
<dbReference type="RefSeq" id="XP_051608945.1">
    <property type="nucleotide sequence ID" value="XM_051752053.1"/>
</dbReference>
<evidence type="ECO:0000313" key="2">
    <source>
        <dbReference type="EMBL" id="KAI5958354.1"/>
    </source>
</evidence>
<proteinExistence type="inferred from homology"/>
<accession>A0AAD5BET3</accession>
<dbReference type="GeneID" id="76150769"/>
<dbReference type="InterPro" id="IPR053714">
    <property type="entry name" value="Iso_Racemase_Enz_sf"/>
</dbReference>
<dbReference type="GO" id="GO:0047661">
    <property type="term" value="F:amino-acid racemase activity"/>
    <property type="evidence" value="ECO:0007669"/>
    <property type="project" value="InterPro"/>
</dbReference>
<dbReference type="Gene3D" id="3.40.50.12500">
    <property type="match status" value="1"/>
</dbReference>
<dbReference type="Pfam" id="PF01177">
    <property type="entry name" value="Asp_Glu_race"/>
    <property type="match status" value="1"/>
</dbReference>
<dbReference type="PANTHER" id="PTHR28047">
    <property type="entry name" value="PROTEIN DCG1"/>
    <property type="match status" value="1"/>
</dbReference>
<dbReference type="AlphaFoldDB" id="A0AAD5BET3"/>
<keyword evidence="3" id="KW-1185">Reference proteome</keyword>
<dbReference type="InterPro" id="IPR015942">
    <property type="entry name" value="Asp/Glu/hydantoin_racemase"/>
</dbReference>
<gene>
    <name evidence="2" type="ORF">KGF57_002710</name>
</gene>
<evidence type="ECO:0000256" key="1">
    <source>
        <dbReference type="ARBA" id="ARBA00038414"/>
    </source>
</evidence>
<name>A0AAD5BET3_9ASCO</name>
<dbReference type="PANTHER" id="PTHR28047:SF5">
    <property type="entry name" value="PROTEIN DCG1"/>
    <property type="match status" value="1"/>
</dbReference>
<comment type="caution">
    <text evidence="2">The sequence shown here is derived from an EMBL/GenBank/DDBJ whole genome shotgun (WGS) entry which is preliminary data.</text>
</comment>
<organism evidence="2 3">
    <name type="scientific">Candida theae</name>
    <dbReference type="NCBI Taxonomy" id="1198502"/>
    <lineage>
        <taxon>Eukaryota</taxon>
        <taxon>Fungi</taxon>
        <taxon>Dikarya</taxon>
        <taxon>Ascomycota</taxon>
        <taxon>Saccharomycotina</taxon>
        <taxon>Pichiomycetes</taxon>
        <taxon>Debaryomycetaceae</taxon>
        <taxon>Candida/Lodderomyces clade</taxon>
        <taxon>Candida</taxon>
    </lineage>
</organism>
<evidence type="ECO:0000313" key="3">
    <source>
        <dbReference type="Proteomes" id="UP001204833"/>
    </source>
</evidence>